<evidence type="ECO:0000256" key="3">
    <source>
        <dbReference type="ARBA" id="ARBA00022475"/>
    </source>
</evidence>
<gene>
    <name evidence="8" type="ORF">HNP55_002327</name>
</gene>
<keyword evidence="6 7" id="KW-0472">Membrane</keyword>
<reference evidence="8 9" key="1">
    <citation type="submission" date="2020-08" db="EMBL/GenBank/DDBJ databases">
        <title>Functional genomics of gut bacteria from endangered species of beetles.</title>
        <authorList>
            <person name="Carlos-Shanley C."/>
        </authorList>
    </citation>
    <scope>NUCLEOTIDE SEQUENCE [LARGE SCALE GENOMIC DNA]</scope>
    <source>
        <strain evidence="8 9">S00239</strain>
    </source>
</reference>
<keyword evidence="2" id="KW-0813">Transport</keyword>
<feature type="transmembrane region" description="Helical" evidence="7">
    <location>
        <begin position="104"/>
        <end position="122"/>
    </location>
</feature>
<evidence type="ECO:0000256" key="1">
    <source>
        <dbReference type="ARBA" id="ARBA00004651"/>
    </source>
</evidence>
<keyword evidence="9" id="KW-1185">Reference proteome</keyword>
<keyword evidence="3" id="KW-1003">Cell membrane</keyword>
<dbReference type="InterPro" id="IPR002751">
    <property type="entry name" value="CbiM/NikMN"/>
</dbReference>
<keyword evidence="5 7" id="KW-1133">Transmembrane helix</keyword>
<evidence type="ECO:0000256" key="7">
    <source>
        <dbReference type="SAM" id="Phobius"/>
    </source>
</evidence>
<evidence type="ECO:0000256" key="5">
    <source>
        <dbReference type="ARBA" id="ARBA00022989"/>
    </source>
</evidence>
<dbReference type="AlphaFoldDB" id="A0A840L5H8"/>
<dbReference type="EMBL" id="JACHLP010000004">
    <property type="protein sequence ID" value="MBB4843804.1"/>
    <property type="molecule type" value="Genomic_DNA"/>
</dbReference>
<evidence type="ECO:0000256" key="6">
    <source>
        <dbReference type="ARBA" id="ARBA00023136"/>
    </source>
</evidence>
<feature type="transmembrane region" description="Helical" evidence="7">
    <location>
        <begin position="170"/>
        <end position="193"/>
    </location>
</feature>
<keyword evidence="4 7" id="KW-0812">Transmembrane</keyword>
<evidence type="ECO:0000313" key="8">
    <source>
        <dbReference type="EMBL" id="MBB4843804.1"/>
    </source>
</evidence>
<evidence type="ECO:0000256" key="4">
    <source>
        <dbReference type="ARBA" id="ARBA00022692"/>
    </source>
</evidence>
<name>A0A840L5H8_9BURK</name>
<feature type="transmembrane region" description="Helical" evidence="7">
    <location>
        <begin position="142"/>
        <end position="158"/>
    </location>
</feature>
<evidence type="ECO:0000256" key="2">
    <source>
        <dbReference type="ARBA" id="ARBA00022448"/>
    </source>
</evidence>
<dbReference type="RefSeq" id="WP_184299398.1">
    <property type="nucleotide sequence ID" value="NZ_JACHLP010000004.1"/>
</dbReference>
<dbReference type="GO" id="GO:0005886">
    <property type="term" value="C:plasma membrane"/>
    <property type="evidence" value="ECO:0007669"/>
    <property type="project" value="UniProtKB-SubCell"/>
</dbReference>
<comment type="subcellular location">
    <subcellularLocation>
        <location evidence="1">Cell membrane</location>
        <topology evidence="1">Multi-pass membrane protein</topology>
    </subcellularLocation>
</comment>
<dbReference type="Pfam" id="PF01891">
    <property type="entry name" value="CbiM"/>
    <property type="match status" value="1"/>
</dbReference>
<evidence type="ECO:0000313" key="9">
    <source>
        <dbReference type="Proteomes" id="UP000562027"/>
    </source>
</evidence>
<organism evidence="8 9">
    <name type="scientific">Roseateles oligotrophus</name>
    <dbReference type="NCBI Taxonomy" id="1769250"/>
    <lineage>
        <taxon>Bacteria</taxon>
        <taxon>Pseudomonadati</taxon>
        <taxon>Pseudomonadota</taxon>
        <taxon>Betaproteobacteria</taxon>
        <taxon>Burkholderiales</taxon>
        <taxon>Sphaerotilaceae</taxon>
        <taxon>Roseateles</taxon>
    </lineage>
</organism>
<sequence>MHIEPGLIAAPKLAFAAVAATAVLACYVPRLVKQPLLLLHSVLAALFFSVFMQIFHMKAGPSELHFLGAMPIYLAFGFVPTLIGFALGLLLQGLVFEPQDLQNLAVNSLTLILPLMALHYTLGRKLVAQGVSRVQQIVKLDAVYYAGVVAMVGFWLTLGETATALGEWATFALAYAPWLLVEPLVTLAMLWLIDKARKTSWGALCFQAPAQAQ</sequence>
<feature type="transmembrane region" description="Helical" evidence="7">
    <location>
        <begin position="35"/>
        <end position="55"/>
    </location>
</feature>
<dbReference type="Gene3D" id="1.10.1760.20">
    <property type="match status" value="1"/>
</dbReference>
<feature type="transmembrane region" description="Helical" evidence="7">
    <location>
        <begin position="67"/>
        <end position="92"/>
    </location>
</feature>
<dbReference type="GO" id="GO:0000041">
    <property type="term" value="P:transition metal ion transport"/>
    <property type="evidence" value="ECO:0007669"/>
    <property type="project" value="InterPro"/>
</dbReference>
<dbReference type="Proteomes" id="UP000562027">
    <property type="component" value="Unassembled WGS sequence"/>
</dbReference>
<accession>A0A840L5H8</accession>
<proteinExistence type="predicted"/>
<protein>
    <submittedName>
        <fullName evidence="8">ABC-type Co2+ transport system permease subunit</fullName>
    </submittedName>
</protein>
<comment type="caution">
    <text evidence="8">The sequence shown here is derived from an EMBL/GenBank/DDBJ whole genome shotgun (WGS) entry which is preliminary data.</text>
</comment>